<evidence type="ECO:0000256" key="2">
    <source>
        <dbReference type="ARBA" id="ARBA00022559"/>
    </source>
</evidence>
<dbReference type="GO" id="GO:0004601">
    <property type="term" value="F:peroxidase activity"/>
    <property type="evidence" value="ECO:0007669"/>
    <property type="project" value="UniProtKB-KW"/>
</dbReference>
<dbReference type="OrthoDB" id="2542103at2759"/>
<evidence type="ECO:0000256" key="8">
    <source>
        <dbReference type="SAM" id="MobiDB-lite"/>
    </source>
</evidence>
<keyword evidence="4" id="KW-0479">Metal-binding</keyword>
<dbReference type="EMBL" id="ML210398">
    <property type="protein sequence ID" value="TFK18472.1"/>
    <property type="molecule type" value="Genomic_DNA"/>
</dbReference>
<reference evidence="11 12" key="1">
    <citation type="journal article" date="2019" name="Nat. Ecol. Evol.">
        <title>Megaphylogeny resolves global patterns of mushroom evolution.</title>
        <authorList>
            <person name="Varga T."/>
            <person name="Krizsan K."/>
            <person name="Foldi C."/>
            <person name="Dima B."/>
            <person name="Sanchez-Garcia M."/>
            <person name="Sanchez-Ramirez S."/>
            <person name="Szollosi G.J."/>
            <person name="Szarkandi J.G."/>
            <person name="Papp V."/>
            <person name="Albert L."/>
            <person name="Andreopoulos W."/>
            <person name="Angelini C."/>
            <person name="Antonin V."/>
            <person name="Barry K.W."/>
            <person name="Bougher N.L."/>
            <person name="Buchanan P."/>
            <person name="Buyck B."/>
            <person name="Bense V."/>
            <person name="Catcheside P."/>
            <person name="Chovatia M."/>
            <person name="Cooper J."/>
            <person name="Damon W."/>
            <person name="Desjardin D."/>
            <person name="Finy P."/>
            <person name="Geml J."/>
            <person name="Haridas S."/>
            <person name="Hughes K."/>
            <person name="Justo A."/>
            <person name="Karasinski D."/>
            <person name="Kautmanova I."/>
            <person name="Kiss B."/>
            <person name="Kocsube S."/>
            <person name="Kotiranta H."/>
            <person name="LaButti K.M."/>
            <person name="Lechner B.E."/>
            <person name="Liimatainen K."/>
            <person name="Lipzen A."/>
            <person name="Lukacs Z."/>
            <person name="Mihaltcheva S."/>
            <person name="Morgado L.N."/>
            <person name="Niskanen T."/>
            <person name="Noordeloos M.E."/>
            <person name="Ohm R.A."/>
            <person name="Ortiz-Santana B."/>
            <person name="Ovrebo C."/>
            <person name="Racz N."/>
            <person name="Riley R."/>
            <person name="Savchenko A."/>
            <person name="Shiryaev A."/>
            <person name="Soop K."/>
            <person name="Spirin V."/>
            <person name="Szebenyi C."/>
            <person name="Tomsovsky M."/>
            <person name="Tulloss R.E."/>
            <person name="Uehling J."/>
            <person name="Grigoriev I.V."/>
            <person name="Vagvolgyi C."/>
            <person name="Papp T."/>
            <person name="Martin F.M."/>
            <person name="Miettinen O."/>
            <person name="Hibbett D.S."/>
            <person name="Nagy L.G."/>
        </authorList>
    </citation>
    <scope>NUCLEOTIDE SEQUENCE [LARGE SCALE GENOMIC DNA]</scope>
    <source>
        <strain evidence="11 12">CBS 121175</strain>
    </source>
</reference>
<dbReference type="Gene3D" id="1.10.489.10">
    <property type="entry name" value="Chloroperoxidase-like"/>
    <property type="match status" value="1"/>
</dbReference>
<evidence type="ECO:0000259" key="10">
    <source>
        <dbReference type="PROSITE" id="PS51405"/>
    </source>
</evidence>
<evidence type="ECO:0000256" key="7">
    <source>
        <dbReference type="ARBA" id="ARBA00025795"/>
    </source>
</evidence>
<comment type="cofactor">
    <cofactor evidence="1">
        <name>heme b</name>
        <dbReference type="ChEBI" id="CHEBI:60344"/>
    </cofactor>
</comment>
<organism evidence="11 12">
    <name type="scientific">Coprinopsis marcescibilis</name>
    <name type="common">Agaric fungus</name>
    <name type="synonym">Psathyrella marcescibilis</name>
    <dbReference type="NCBI Taxonomy" id="230819"/>
    <lineage>
        <taxon>Eukaryota</taxon>
        <taxon>Fungi</taxon>
        <taxon>Dikarya</taxon>
        <taxon>Basidiomycota</taxon>
        <taxon>Agaricomycotina</taxon>
        <taxon>Agaricomycetes</taxon>
        <taxon>Agaricomycetidae</taxon>
        <taxon>Agaricales</taxon>
        <taxon>Agaricineae</taxon>
        <taxon>Psathyrellaceae</taxon>
        <taxon>Coprinopsis</taxon>
    </lineage>
</organism>
<accession>A0A5C3KEW4</accession>
<dbReference type="PANTHER" id="PTHR33577:SF16">
    <property type="entry name" value="HEME HALOPEROXIDASE FAMILY PROFILE DOMAIN-CONTAINING PROTEIN"/>
    <property type="match status" value="1"/>
</dbReference>
<evidence type="ECO:0000256" key="4">
    <source>
        <dbReference type="ARBA" id="ARBA00022723"/>
    </source>
</evidence>
<comment type="similarity">
    <text evidence="7">Belongs to the chloroperoxidase family.</text>
</comment>
<dbReference type="AlphaFoldDB" id="A0A5C3KEW4"/>
<dbReference type="PROSITE" id="PS51405">
    <property type="entry name" value="HEME_HALOPEROXIDASE"/>
    <property type="match status" value="1"/>
</dbReference>
<evidence type="ECO:0000256" key="3">
    <source>
        <dbReference type="ARBA" id="ARBA00022617"/>
    </source>
</evidence>
<feature type="region of interest" description="Disordered" evidence="8">
    <location>
        <begin position="38"/>
        <end position="58"/>
    </location>
</feature>
<keyword evidence="3" id="KW-0349">Heme</keyword>
<dbReference type="InterPro" id="IPR036851">
    <property type="entry name" value="Chloroperoxidase-like_sf"/>
</dbReference>
<feature type="domain" description="Heme haloperoxidase family profile" evidence="10">
    <location>
        <begin position="64"/>
        <end position="311"/>
    </location>
</feature>
<keyword evidence="9" id="KW-0732">Signal</keyword>
<dbReference type="Proteomes" id="UP000307440">
    <property type="component" value="Unassembled WGS sequence"/>
</dbReference>
<name>A0A5C3KEW4_COPMA</name>
<sequence>MVQLNGPFIILFSVICARAFPSYMSLAGLSERQLEEALSTLEPRVPSPPPGPEEDQGPRLVVDPAHPFLAPVPGDQRGPCPGLNTLANHGYIPRDGVASPSQIISASMAGFNMDHGTARLATYVGHILNGNVVTDLLSIGGKTDKTGPDPPPPASVGGINTHGTVEGDSSLTRGKFCGCASQLADDFFGNNFNFNQEFFNQFTEFSARYGNGYYNLTVAHELRYHRIQQSINSNPTFNFLGPRQITAFGESAFPILMFVDGRTTGALAGHLSMSAAESFFKDGRYPPNFFRAANPGGAFNPEVLTIVGTNSSRPGFQPGRNANGVNTFVVDDTQGGLSDICRFYEVLVGTRVKALYPNPTGVLRSNLNLNLQFLFDSLPAALNCRQIFPYGSD</sequence>
<keyword evidence="2 11" id="KW-0575">Peroxidase</keyword>
<keyword evidence="12" id="KW-1185">Reference proteome</keyword>
<dbReference type="GO" id="GO:0046872">
    <property type="term" value="F:metal ion binding"/>
    <property type="evidence" value="ECO:0007669"/>
    <property type="project" value="UniProtKB-KW"/>
</dbReference>
<evidence type="ECO:0000256" key="5">
    <source>
        <dbReference type="ARBA" id="ARBA00023002"/>
    </source>
</evidence>
<keyword evidence="6" id="KW-0408">Iron</keyword>
<evidence type="ECO:0000313" key="12">
    <source>
        <dbReference type="Proteomes" id="UP000307440"/>
    </source>
</evidence>
<dbReference type="Pfam" id="PF01328">
    <property type="entry name" value="Peroxidase_2"/>
    <property type="match status" value="1"/>
</dbReference>
<dbReference type="SUPFAM" id="SSF47571">
    <property type="entry name" value="Cloroperoxidase"/>
    <property type="match status" value="1"/>
</dbReference>
<protein>
    <submittedName>
        <fullName evidence="11">Cloroperoxidase</fullName>
    </submittedName>
</protein>
<feature type="chain" id="PRO_5022847940" evidence="9">
    <location>
        <begin position="20"/>
        <end position="393"/>
    </location>
</feature>
<dbReference type="InterPro" id="IPR000028">
    <property type="entry name" value="Chloroperoxidase"/>
</dbReference>
<dbReference type="PANTHER" id="PTHR33577">
    <property type="entry name" value="STERIGMATOCYSTIN BIOSYNTHESIS PEROXIDASE STCC-RELATED"/>
    <property type="match status" value="1"/>
</dbReference>
<feature type="signal peptide" evidence="9">
    <location>
        <begin position="1"/>
        <end position="19"/>
    </location>
</feature>
<evidence type="ECO:0000256" key="9">
    <source>
        <dbReference type="SAM" id="SignalP"/>
    </source>
</evidence>
<evidence type="ECO:0000256" key="6">
    <source>
        <dbReference type="ARBA" id="ARBA00023004"/>
    </source>
</evidence>
<proteinExistence type="inferred from homology"/>
<evidence type="ECO:0000313" key="11">
    <source>
        <dbReference type="EMBL" id="TFK18472.1"/>
    </source>
</evidence>
<keyword evidence="5" id="KW-0560">Oxidoreductase</keyword>
<evidence type="ECO:0000256" key="1">
    <source>
        <dbReference type="ARBA" id="ARBA00001970"/>
    </source>
</evidence>
<gene>
    <name evidence="11" type="ORF">FA15DRAFT_729787</name>
</gene>